<protein>
    <submittedName>
        <fullName evidence="2">Uncharacterized protein</fullName>
    </submittedName>
</protein>
<name>A0A5J6MIG1_9PROT</name>
<keyword evidence="1" id="KW-1133">Transmembrane helix</keyword>
<feature type="transmembrane region" description="Helical" evidence="1">
    <location>
        <begin position="73"/>
        <end position="90"/>
    </location>
</feature>
<feature type="transmembrane region" description="Helical" evidence="1">
    <location>
        <begin position="50"/>
        <end position="67"/>
    </location>
</feature>
<dbReference type="KEGG" id="htq:FRZ44_13520"/>
<dbReference type="OrthoDB" id="8255669at2"/>
<gene>
    <name evidence="2" type="ORF">FRZ44_13520</name>
</gene>
<dbReference type="EMBL" id="CP042906">
    <property type="protein sequence ID" value="QEX16060.1"/>
    <property type="molecule type" value="Genomic_DNA"/>
</dbReference>
<organism evidence="2 3">
    <name type="scientific">Hypericibacter terrae</name>
    <dbReference type="NCBI Taxonomy" id="2602015"/>
    <lineage>
        <taxon>Bacteria</taxon>
        <taxon>Pseudomonadati</taxon>
        <taxon>Pseudomonadota</taxon>
        <taxon>Alphaproteobacteria</taxon>
        <taxon>Rhodospirillales</taxon>
        <taxon>Dongiaceae</taxon>
        <taxon>Hypericibacter</taxon>
    </lineage>
</organism>
<reference evidence="2 3" key="1">
    <citation type="submission" date="2019-08" db="EMBL/GenBank/DDBJ databases">
        <title>Hyperibacter terrae gen. nov., sp. nov. and Hyperibacter viscosus sp. nov., two new members in the family Rhodospirillaceae isolated from the rhizosphere of Hypericum perforatum.</title>
        <authorList>
            <person name="Noviana Z."/>
        </authorList>
    </citation>
    <scope>NUCLEOTIDE SEQUENCE [LARGE SCALE GENOMIC DNA]</scope>
    <source>
        <strain evidence="2 3">R5913</strain>
    </source>
</reference>
<evidence type="ECO:0000313" key="2">
    <source>
        <dbReference type="EMBL" id="QEX16060.1"/>
    </source>
</evidence>
<sequence length="180" mass="19963">MGYFDGLTNASFRKDAQGRDVFYPYGSRGRGRIIPDAETADRLRTSIKRLYILLLALIPLLLAIVRLAHDSVLYLLLLVLAVTALTAGYVQHLTRGLPYSEERLTYRESLQNSLRGHSRLSLILLAIVSALFVALGGFILSLAPAQNFWLALLLIGFFGLCLLVFLGALILKLRQEGTET</sequence>
<dbReference type="AlphaFoldDB" id="A0A5J6MIG1"/>
<accession>A0A5J6MIG1</accession>
<keyword evidence="3" id="KW-1185">Reference proteome</keyword>
<evidence type="ECO:0000313" key="3">
    <source>
        <dbReference type="Proteomes" id="UP000326202"/>
    </source>
</evidence>
<proteinExistence type="predicted"/>
<dbReference type="RefSeq" id="WP_151176459.1">
    <property type="nucleotide sequence ID" value="NZ_CP042906.1"/>
</dbReference>
<feature type="transmembrane region" description="Helical" evidence="1">
    <location>
        <begin position="120"/>
        <end position="142"/>
    </location>
</feature>
<keyword evidence="1" id="KW-0472">Membrane</keyword>
<dbReference type="Proteomes" id="UP000326202">
    <property type="component" value="Chromosome"/>
</dbReference>
<feature type="transmembrane region" description="Helical" evidence="1">
    <location>
        <begin position="148"/>
        <end position="171"/>
    </location>
</feature>
<evidence type="ECO:0000256" key="1">
    <source>
        <dbReference type="SAM" id="Phobius"/>
    </source>
</evidence>
<keyword evidence="1" id="KW-0812">Transmembrane</keyword>